<gene>
    <name evidence="4" type="ORF">CDL12_20060</name>
</gene>
<evidence type="ECO:0000313" key="5">
    <source>
        <dbReference type="Proteomes" id="UP000231279"/>
    </source>
</evidence>
<feature type="region of interest" description="Disordered" evidence="2">
    <location>
        <begin position="27"/>
        <end position="57"/>
    </location>
</feature>
<protein>
    <recommendedName>
        <fullName evidence="3">FAF domain-containing protein</fullName>
    </recommendedName>
</protein>
<evidence type="ECO:0000256" key="1">
    <source>
        <dbReference type="ARBA" id="ARBA00008690"/>
    </source>
</evidence>
<feature type="compositionally biased region" description="Polar residues" evidence="2">
    <location>
        <begin position="28"/>
        <end position="37"/>
    </location>
</feature>
<dbReference type="OrthoDB" id="1928183at2759"/>
<proteinExistence type="inferred from homology"/>
<dbReference type="PANTHER" id="PTHR33155">
    <property type="entry name" value="FANTASTIC FOUR-LIKE PROTEIN (DUF3049)"/>
    <property type="match status" value="1"/>
</dbReference>
<dbReference type="InterPro" id="IPR046431">
    <property type="entry name" value="FAF_dom"/>
</dbReference>
<dbReference type="InterPro" id="IPR021410">
    <property type="entry name" value="FAF"/>
</dbReference>
<evidence type="ECO:0000259" key="3">
    <source>
        <dbReference type="Pfam" id="PF11250"/>
    </source>
</evidence>
<keyword evidence="5" id="KW-1185">Reference proteome</keyword>
<dbReference type="EMBL" id="NKXS01004122">
    <property type="protein sequence ID" value="PIN07381.1"/>
    <property type="molecule type" value="Genomic_DNA"/>
</dbReference>
<dbReference type="PANTHER" id="PTHR33155:SF75">
    <property type="entry name" value="OS02G0750800 PROTEIN"/>
    <property type="match status" value="1"/>
</dbReference>
<dbReference type="AlphaFoldDB" id="A0A2G9GQ09"/>
<sequence length="186" mass="20755">MHNAELDDYIGEESCINFKPDVPELIPSNDSANTVTHSSRRLRRRGESPEKEYPPSIPLLARTGNLMPHMPWVMRKYSTNDGRLVIKEEKVRRHEYFEAHRSNGRLVLNLIPLDDAVKESCKEHWVEGEENVEATGEEIDGGDEEIGDPTVEEVGTKCIVYNGVGVNPCGGFGVAVAAFRSPVHTT</sequence>
<organism evidence="4 5">
    <name type="scientific">Handroanthus impetiginosus</name>
    <dbReference type="NCBI Taxonomy" id="429701"/>
    <lineage>
        <taxon>Eukaryota</taxon>
        <taxon>Viridiplantae</taxon>
        <taxon>Streptophyta</taxon>
        <taxon>Embryophyta</taxon>
        <taxon>Tracheophyta</taxon>
        <taxon>Spermatophyta</taxon>
        <taxon>Magnoliopsida</taxon>
        <taxon>eudicotyledons</taxon>
        <taxon>Gunneridae</taxon>
        <taxon>Pentapetalae</taxon>
        <taxon>asterids</taxon>
        <taxon>lamiids</taxon>
        <taxon>Lamiales</taxon>
        <taxon>Bignoniaceae</taxon>
        <taxon>Crescentiina</taxon>
        <taxon>Tabebuia alliance</taxon>
        <taxon>Handroanthus</taxon>
    </lineage>
</organism>
<evidence type="ECO:0000256" key="2">
    <source>
        <dbReference type="SAM" id="MobiDB-lite"/>
    </source>
</evidence>
<dbReference type="Proteomes" id="UP000231279">
    <property type="component" value="Unassembled WGS sequence"/>
</dbReference>
<feature type="domain" description="FAF" evidence="3">
    <location>
        <begin position="52"/>
        <end position="110"/>
    </location>
</feature>
<accession>A0A2G9GQ09</accession>
<dbReference type="Pfam" id="PF11250">
    <property type="entry name" value="FAF"/>
    <property type="match status" value="1"/>
</dbReference>
<reference evidence="5" key="1">
    <citation type="journal article" date="2018" name="Gigascience">
        <title>Genome assembly of the Pink Ipe (Handroanthus impetiginosus, Bignoniaceae), a highly valued, ecologically keystone Neotropical timber forest tree.</title>
        <authorList>
            <person name="Silva-Junior O.B."/>
            <person name="Grattapaglia D."/>
            <person name="Novaes E."/>
            <person name="Collevatti R.G."/>
        </authorList>
    </citation>
    <scope>NUCLEOTIDE SEQUENCE [LARGE SCALE GENOMIC DNA]</scope>
    <source>
        <strain evidence="5">cv. UFG-1</strain>
    </source>
</reference>
<comment type="caution">
    <text evidence="4">The sequence shown here is derived from an EMBL/GenBank/DDBJ whole genome shotgun (WGS) entry which is preliminary data.</text>
</comment>
<name>A0A2G9GQ09_9LAMI</name>
<evidence type="ECO:0000313" key="4">
    <source>
        <dbReference type="EMBL" id="PIN07381.1"/>
    </source>
</evidence>
<comment type="similarity">
    <text evidence="1">Belongs to the fantastic four family.</text>
</comment>